<reference evidence="2 3" key="1">
    <citation type="submission" date="2022-12" db="EMBL/GenBank/DDBJ databases">
        <title>Chromosome-level genome of Tegillarca granosa.</title>
        <authorList>
            <person name="Kim J."/>
        </authorList>
    </citation>
    <scope>NUCLEOTIDE SEQUENCE [LARGE SCALE GENOMIC DNA]</scope>
    <source>
        <strain evidence="2">Teg-2019</strain>
        <tissue evidence="2">Adductor muscle</tissue>
    </source>
</reference>
<organism evidence="2 3">
    <name type="scientific">Tegillarca granosa</name>
    <name type="common">Malaysian cockle</name>
    <name type="synonym">Anadara granosa</name>
    <dbReference type="NCBI Taxonomy" id="220873"/>
    <lineage>
        <taxon>Eukaryota</taxon>
        <taxon>Metazoa</taxon>
        <taxon>Spiralia</taxon>
        <taxon>Lophotrochozoa</taxon>
        <taxon>Mollusca</taxon>
        <taxon>Bivalvia</taxon>
        <taxon>Autobranchia</taxon>
        <taxon>Pteriomorphia</taxon>
        <taxon>Arcoida</taxon>
        <taxon>Arcoidea</taxon>
        <taxon>Arcidae</taxon>
        <taxon>Tegillarca</taxon>
    </lineage>
</organism>
<keyword evidence="3" id="KW-1185">Reference proteome</keyword>
<evidence type="ECO:0000313" key="2">
    <source>
        <dbReference type="EMBL" id="KAJ8314196.1"/>
    </source>
</evidence>
<comment type="caution">
    <text evidence="2">The sequence shown here is derived from an EMBL/GenBank/DDBJ whole genome shotgun (WGS) entry which is preliminary data.</text>
</comment>
<name>A0ABQ9FA36_TEGGR</name>
<gene>
    <name evidence="2" type="ORF">KUTeg_008757</name>
</gene>
<protein>
    <recommendedName>
        <fullName evidence="4">C3H1-type domain-containing protein</fullName>
    </recommendedName>
</protein>
<feature type="region of interest" description="Disordered" evidence="1">
    <location>
        <begin position="129"/>
        <end position="174"/>
    </location>
</feature>
<evidence type="ECO:0008006" key="4">
    <source>
        <dbReference type="Google" id="ProtNLM"/>
    </source>
</evidence>
<dbReference type="EMBL" id="JARBDR010000342">
    <property type="protein sequence ID" value="KAJ8314196.1"/>
    <property type="molecule type" value="Genomic_DNA"/>
</dbReference>
<proteinExistence type="predicted"/>
<feature type="region of interest" description="Disordered" evidence="1">
    <location>
        <begin position="383"/>
        <end position="411"/>
    </location>
</feature>
<evidence type="ECO:0000313" key="3">
    <source>
        <dbReference type="Proteomes" id="UP001217089"/>
    </source>
</evidence>
<dbReference type="PANTHER" id="PTHR35558:SF1">
    <property type="entry name" value="ENDONUCLEASE_EXONUCLEASE_PHOSPHATASE DOMAIN-CONTAINING PROTEIN"/>
    <property type="match status" value="1"/>
</dbReference>
<sequence>MAVTVKVIGHSFVRRLHSFIREDLGREDFNLAEVASTFQSYPGGKIRRVQADLGTIFSGEQLLLRLRNSWKFECLVTLIFRTRSAMPRATKRKSATAAAGSEDQLKEQQMAERVAALVVAQLSKDTSSVLPAQKKRKTGKQHNVTTESGNSSSDSSESDGENSSESGSDSDSEMCHQISSSIVSEVSDKIKQKIWADKYVNFDELLPNFRKPIINHNIELQRKYGSSTFTLCKAAPRQTIRTIYQWTSAFMRFLAIYSQKFPTLTADVLKHAEIVRDLASRRSGDSWLLYDKQVRMDREARGTLWGSIHMEYWVMAVTPFQGQPFQRKGHFNKQRQNSIPRGFCISYNRRGTCFSNACQYKHFCCQCKRKHPLVHCPSTNVAPGTSSSNQYGQATVNTSGATSAAVSNKRS</sequence>
<feature type="compositionally biased region" description="Acidic residues" evidence="1">
    <location>
        <begin position="156"/>
        <end position="172"/>
    </location>
</feature>
<dbReference type="PANTHER" id="PTHR35558">
    <property type="entry name" value="SGNH_HYDRO DOMAIN-CONTAINING PROTEIN"/>
    <property type="match status" value="1"/>
</dbReference>
<accession>A0ABQ9FA36</accession>
<evidence type="ECO:0000256" key="1">
    <source>
        <dbReference type="SAM" id="MobiDB-lite"/>
    </source>
</evidence>
<dbReference type="Proteomes" id="UP001217089">
    <property type="component" value="Unassembled WGS sequence"/>
</dbReference>